<proteinExistence type="predicted"/>
<name>A0A1W1BKC9_9ZZZZ</name>
<dbReference type="AlphaFoldDB" id="A0A1W1BKC9"/>
<dbReference type="InterPro" id="IPR011048">
    <property type="entry name" value="Haem_d1_sf"/>
</dbReference>
<sequence length="82" mass="9351">MNTLNHTKIADIQVSNIPDNEVGIVQTQSHPKYHFSKDGRYFYMFLTEEGELVKVDLVEKKVVERLKIGGKLAMGSFVESNH</sequence>
<organism evidence="1">
    <name type="scientific">hydrothermal vent metagenome</name>
    <dbReference type="NCBI Taxonomy" id="652676"/>
    <lineage>
        <taxon>unclassified sequences</taxon>
        <taxon>metagenomes</taxon>
        <taxon>ecological metagenomes</taxon>
    </lineage>
</organism>
<dbReference type="EMBL" id="FPHE01000050">
    <property type="protein sequence ID" value="SFV53990.1"/>
    <property type="molecule type" value="Genomic_DNA"/>
</dbReference>
<accession>A0A1W1BKC9</accession>
<evidence type="ECO:0000313" key="1">
    <source>
        <dbReference type="EMBL" id="SFV53990.1"/>
    </source>
</evidence>
<gene>
    <name evidence="1" type="ORF">MNB_SV-12-1903</name>
</gene>
<protein>
    <submittedName>
        <fullName evidence="1">Uncharacterized protein</fullName>
    </submittedName>
</protein>
<reference evidence="1" key="1">
    <citation type="submission" date="2016-10" db="EMBL/GenBank/DDBJ databases">
        <authorList>
            <person name="de Groot N.N."/>
        </authorList>
    </citation>
    <scope>NUCLEOTIDE SEQUENCE</scope>
</reference>
<dbReference type="SUPFAM" id="SSF51004">
    <property type="entry name" value="C-terminal (heme d1) domain of cytochrome cd1-nitrite reductase"/>
    <property type="match status" value="1"/>
</dbReference>